<name>D7SH43_VITVI</name>
<dbReference type="EMBL" id="FN594950">
    <property type="protein sequence ID" value="CBI15723.3"/>
    <property type="molecule type" value="Genomic_DNA"/>
</dbReference>
<dbReference type="HOGENOM" id="CLU_3036300_0_0_1"/>
<organism evidence="1 2">
    <name type="scientific">Vitis vinifera</name>
    <name type="common">Grape</name>
    <dbReference type="NCBI Taxonomy" id="29760"/>
    <lineage>
        <taxon>Eukaryota</taxon>
        <taxon>Viridiplantae</taxon>
        <taxon>Streptophyta</taxon>
        <taxon>Embryophyta</taxon>
        <taxon>Tracheophyta</taxon>
        <taxon>Spermatophyta</taxon>
        <taxon>Magnoliopsida</taxon>
        <taxon>eudicotyledons</taxon>
        <taxon>Gunneridae</taxon>
        <taxon>Pentapetalae</taxon>
        <taxon>rosids</taxon>
        <taxon>Vitales</taxon>
        <taxon>Vitaceae</taxon>
        <taxon>Viteae</taxon>
        <taxon>Vitis</taxon>
    </lineage>
</organism>
<keyword evidence="2" id="KW-1185">Reference proteome</keyword>
<reference evidence="2" key="1">
    <citation type="journal article" date="2007" name="Nature">
        <title>The grapevine genome sequence suggests ancestral hexaploidization in major angiosperm phyla.</title>
        <authorList>
            <consortium name="The French-Italian Public Consortium for Grapevine Genome Characterization."/>
            <person name="Jaillon O."/>
            <person name="Aury J.-M."/>
            <person name="Noel B."/>
            <person name="Policriti A."/>
            <person name="Clepet C."/>
            <person name="Casagrande A."/>
            <person name="Choisne N."/>
            <person name="Aubourg S."/>
            <person name="Vitulo N."/>
            <person name="Jubin C."/>
            <person name="Vezzi A."/>
            <person name="Legeai F."/>
            <person name="Hugueney P."/>
            <person name="Dasilva C."/>
            <person name="Horner D."/>
            <person name="Mica E."/>
            <person name="Jublot D."/>
            <person name="Poulain J."/>
            <person name="Bruyere C."/>
            <person name="Billault A."/>
            <person name="Segurens B."/>
            <person name="Gouyvenoux M."/>
            <person name="Ugarte E."/>
            <person name="Cattonaro F."/>
            <person name="Anthouard V."/>
            <person name="Vico V."/>
            <person name="Del Fabbro C."/>
            <person name="Alaux M."/>
            <person name="Di Gaspero G."/>
            <person name="Dumas V."/>
            <person name="Felice N."/>
            <person name="Paillard S."/>
            <person name="Juman I."/>
            <person name="Moroldo M."/>
            <person name="Scalabrin S."/>
            <person name="Canaguier A."/>
            <person name="Le Clainche I."/>
            <person name="Malacrida G."/>
            <person name="Durand E."/>
            <person name="Pesole G."/>
            <person name="Laucou V."/>
            <person name="Chatelet P."/>
            <person name="Merdinoglu D."/>
            <person name="Delledonne M."/>
            <person name="Pezzotti M."/>
            <person name="Lecharny A."/>
            <person name="Scarpelli C."/>
            <person name="Artiguenave F."/>
            <person name="Pe M.E."/>
            <person name="Valle G."/>
            <person name="Morgante M."/>
            <person name="Caboche M."/>
            <person name="Adam-Blondon A.-F."/>
            <person name="Weissenbach J."/>
            <person name="Quetier F."/>
            <person name="Wincker P."/>
        </authorList>
    </citation>
    <scope>NUCLEOTIDE SEQUENCE [LARGE SCALE GENOMIC DNA]</scope>
    <source>
        <strain evidence="2">cv. Pinot noir / PN40024</strain>
    </source>
</reference>
<sequence>MILLTIHIQMTHFQFLLALQVHFRIYFGKISRFYTWVRIRLIILVTIHLISQFNF</sequence>
<proteinExistence type="predicted"/>
<evidence type="ECO:0000313" key="1">
    <source>
        <dbReference type="EMBL" id="CBI15723.3"/>
    </source>
</evidence>
<dbReference type="Proteomes" id="UP000009183">
    <property type="component" value="Chromosome 17"/>
</dbReference>
<gene>
    <name evidence="1" type="ordered locus">VIT_17s0000g00700</name>
</gene>
<evidence type="ECO:0000313" key="2">
    <source>
        <dbReference type="Proteomes" id="UP000009183"/>
    </source>
</evidence>
<dbReference type="InParanoid" id="D7SH43"/>
<dbReference type="AlphaFoldDB" id="D7SH43"/>
<dbReference type="PaxDb" id="29760-VIT_17s0000g00700.t01"/>
<protein>
    <submittedName>
        <fullName evidence="1">Uncharacterized protein</fullName>
    </submittedName>
</protein>
<accession>D7SH43</accession>